<dbReference type="STRING" id="1035707.SAMN05216552_103654"/>
<name>A0A1I7LSA9_9BURK</name>
<dbReference type="Gene3D" id="3.10.129.10">
    <property type="entry name" value="Hotdog Thioesterase"/>
    <property type="match status" value="2"/>
</dbReference>
<feature type="compositionally biased region" description="Low complexity" evidence="1">
    <location>
        <begin position="216"/>
        <end position="238"/>
    </location>
</feature>
<proteinExistence type="predicted"/>
<accession>A0A1I7LSA9</accession>
<dbReference type="Proteomes" id="UP000199391">
    <property type="component" value="Unassembled WGS sequence"/>
</dbReference>
<dbReference type="EMBL" id="FPBO01000036">
    <property type="protein sequence ID" value="SFV12563.1"/>
    <property type="molecule type" value="Genomic_DNA"/>
</dbReference>
<keyword evidence="4" id="KW-1185">Reference proteome</keyword>
<dbReference type="OrthoDB" id="9774179at2"/>
<evidence type="ECO:0000259" key="2">
    <source>
        <dbReference type="Pfam" id="PF13452"/>
    </source>
</evidence>
<feature type="region of interest" description="Disordered" evidence="1">
    <location>
        <begin position="216"/>
        <end position="241"/>
    </location>
</feature>
<dbReference type="CDD" id="cd03441">
    <property type="entry name" value="R_hydratase_like"/>
    <property type="match status" value="1"/>
</dbReference>
<gene>
    <name evidence="3" type="ORF">SAMN05216552_103654</name>
</gene>
<dbReference type="AlphaFoldDB" id="A0A1I7LSA9"/>
<feature type="domain" description="FAS1-like dehydratase" evidence="2">
    <location>
        <begin position="18"/>
        <end position="166"/>
    </location>
</feature>
<organism evidence="3 4">
    <name type="scientific">Pseudoduganella namucuonensis</name>
    <dbReference type="NCBI Taxonomy" id="1035707"/>
    <lineage>
        <taxon>Bacteria</taxon>
        <taxon>Pseudomonadati</taxon>
        <taxon>Pseudomonadota</taxon>
        <taxon>Betaproteobacteria</taxon>
        <taxon>Burkholderiales</taxon>
        <taxon>Oxalobacteraceae</taxon>
        <taxon>Telluria group</taxon>
        <taxon>Pseudoduganella</taxon>
    </lineage>
</organism>
<evidence type="ECO:0000313" key="3">
    <source>
        <dbReference type="EMBL" id="SFV12563.1"/>
    </source>
</evidence>
<dbReference type="RefSeq" id="WP_093559207.1">
    <property type="nucleotide sequence ID" value="NZ_FPBO01000036.1"/>
</dbReference>
<reference evidence="4" key="1">
    <citation type="submission" date="2016-10" db="EMBL/GenBank/DDBJ databases">
        <authorList>
            <person name="Varghese N."/>
            <person name="Submissions S."/>
        </authorList>
    </citation>
    <scope>NUCLEOTIDE SEQUENCE [LARGE SCALE GENOMIC DNA]</scope>
    <source>
        <strain evidence="4">CGMCC 1.11014</strain>
    </source>
</reference>
<evidence type="ECO:0000256" key="1">
    <source>
        <dbReference type="SAM" id="MobiDB-lite"/>
    </source>
</evidence>
<dbReference type="InterPro" id="IPR039569">
    <property type="entry name" value="FAS1-like_DH_region"/>
</dbReference>
<feature type="region of interest" description="Disordered" evidence="1">
    <location>
        <begin position="180"/>
        <end position="202"/>
    </location>
</feature>
<dbReference type="SUPFAM" id="SSF54637">
    <property type="entry name" value="Thioesterase/thiol ester dehydrase-isomerase"/>
    <property type="match status" value="2"/>
</dbReference>
<protein>
    <submittedName>
        <fullName evidence="3">MaoC like domain-containing protein</fullName>
    </submittedName>
</protein>
<dbReference type="InterPro" id="IPR029069">
    <property type="entry name" value="HotDog_dom_sf"/>
</dbReference>
<evidence type="ECO:0000313" key="4">
    <source>
        <dbReference type="Proteomes" id="UP000199391"/>
    </source>
</evidence>
<sequence length="362" mass="38381">MSTGTAPAAEFERRLLGMVGREYGPVYAWDEVNRPMIRHWCAATGNRHPAYLDPDSPAARRHGGLVAPPTMLQVWLMPGLEGHPAPDSAEQGPEELMALLARAGYTSSVGVNSEQEYRRYLRPGDRLHCVTTLAAISALKVTALGPGYFVTLALDMRDQDGETVGTMRFRQLVYQPAAAGQAATGDERQARGAAPEGTGRRAPAVAPLAARVAARAAPPATSRSAPPPAMSRSAPPRVGDALPELPIPVTLTGIIAGAIATRDFHPVHHDVAAAQLLGMPTIFMNILTTNACIERHVYEWAGDGAILESVSFKLGTPNFAGDLMTMSGSVRAVDAAGRVELGLRGINARGTHVDAVARLRLV</sequence>
<dbReference type="Pfam" id="PF13452">
    <property type="entry name" value="FAS1_DH_region"/>
    <property type="match status" value="1"/>
</dbReference>